<proteinExistence type="predicted"/>
<feature type="domain" description="Plastocyanin-like" evidence="6">
    <location>
        <begin position="55"/>
        <end position="158"/>
    </location>
</feature>
<dbReference type="RefSeq" id="WP_092696162.1">
    <property type="nucleotide sequence ID" value="NZ_FOGU01000016.1"/>
</dbReference>
<keyword evidence="3" id="KW-0732">Signal</keyword>
<keyword evidence="2" id="KW-0560">Oxidoreductase</keyword>
<accession>A0A1H9X0W6</accession>
<feature type="signal peptide" evidence="3">
    <location>
        <begin position="1"/>
        <end position="21"/>
    </location>
</feature>
<dbReference type="AlphaFoldDB" id="A0A1H9X0W6"/>
<reference evidence="7 8" key="1">
    <citation type="submission" date="2016-10" db="EMBL/GenBank/DDBJ databases">
        <authorList>
            <person name="de Groot N.N."/>
        </authorList>
    </citation>
    <scope>NUCLEOTIDE SEQUENCE [LARGE SCALE GENOMIC DNA]</scope>
    <source>
        <strain evidence="7 8">DSM 23042</strain>
    </source>
</reference>
<dbReference type="Gene3D" id="2.60.40.420">
    <property type="entry name" value="Cupredoxins - blue copper proteins"/>
    <property type="match status" value="3"/>
</dbReference>
<dbReference type="GO" id="GO:0005507">
    <property type="term" value="F:copper ion binding"/>
    <property type="evidence" value="ECO:0007669"/>
    <property type="project" value="InterPro"/>
</dbReference>
<evidence type="ECO:0000256" key="2">
    <source>
        <dbReference type="ARBA" id="ARBA00023002"/>
    </source>
</evidence>
<evidence type="ECO:0000259" key="5">
    <source>
        <dbReference type="Pfam" id="PF07731"/>
    </source>
</evidence>
<feature type="chain" id="PRO_5011571501" evidence="3">
    <location>
        <begin position="22"/>
        <end position="481"/>
    </location>
</feature>
<dbReference type="GO" id="GO:0051301">
    <property type="term" value="P:cell division"/>
    <property type="evidence" value="ECO:0007669"/>
    <property type="project" value="UniProtKB-KW"/>
</dbReference>
<feature type="domain" description="Plastocyanin-like" evidence="4">
    <location>
        <begin position="166"/>
        <end position="276"/>
    </location>
</feature>
<dbReference type="Proteomes" id="UP000198885">
    <property type="component" value="Unassembled WGS sequence"/>
</dbReference>
<dbReference type="InterPro" id="IPR008972">
    <property type="entry name" value="Cupredoxin"/>
</dbReference>
<dbReference type="PANTHER" id="PTHR11709:SF2">
    <property type="entry name" value="MULTICOPPER OXIDASE LPR1"/>
    <property type="match status" value="1"/>
</dbReference>
<dbReference type="PANTHER" id="PTHR11709">
    <property type="entry name" value="MULTI-COPPER OXIDASE"/>
    <property type="match status" value="1"/>
</dbReference>
<dbReference type="STRING" id="641238.SAMN04490244_11631"/>
<protein>
    <submittedName>
        <fullName evidence="7">Multicopper oxidase with three cupredoxin domains (Includes cell division protein FtsP and spore coat protein CotA)</fullName>
    </submittedName>
</protein>
<dbReference type="InterPro" id="IPR033138">
    <property type="entry name" value="Cu_oxidase_CS"/>
</dbReference>
<dbReference type="InterPro" id="IPR006311">
    <property type="entry name" value="TAT_signal"/>
</dbReference>
<dbReference type="SUPFAM" id="SSF49503">
    <property type="entry name" value="Cupredoxins"/>
    <property type="match status" value="3"/>
</dbReference>
<dbReference type="EMBL" id="FOGU01000016">
    <property type="protein sequence ID" value="SES39816.1"/>
    <property type="molecule type" value="Genomic_DNA"/>
</dbReference>
<keyword evidence="7" id="KW-0946">Virion</keyword>
<keyword evidence="8" id="KW-1185">Reference proteome</keyword>
<dbReference type="PROSITE" id="PS51318">
    <property type="entry name" value="TAT"/>
    <property type="match status" value="1"/>
</dbReference>
<evidence type="ECO:0000256" key="1">
    <source>
        <dbReference type="ARBA" id="ARBA00022723"/>
    </source>
</evidence>
<evidence type="ECO:0000313" key="7">
    <source>
        <dbReference type="EMBL" id="SES39816.1"/>
    </source>
</evidence>
<keyword evidence="1" id="KW-0479">Metal-binding</keyword>
<evidence type="ECO:0000313" key="8">
    <source>
        <dbReference type="Proteomes" id="UP000198885"/>
    </source>
</evidence>
<dbReference type="GO" id="GO:0016491">
    <property type="term" value="F:oxidoreductase activity"/>
    <property type="evidence" value="ECO:0007669"/>
    <property type="project" value="UniProtKB-KW"/>
</dbReference>
<evidence type="ECO:0000259" key="6">
    <source>
        <dbReference type="Pfam" id="PF07732"/>
    </source>
</evidence>
<dbReference type="Pfam" id="PF00394">
    <property type="entry name" value="Cu-oxidase"/>
    <property type="match status" value="1"/>
</dbReference>
<dbReference type="Pfam" id="PF07731">
    <property type="entry name" value="Cu-oxidase_2"/>
    <property type="match status" value="1"/>
</dbReference>
<organism evidence="7 8">
    <name type="scientific">Tranquillimonas rosea</name>
    <dbReference type="NCBI Taxonomy" id="641238"/>
    <lineage>
        <taxon>Bacteria</taxon>
        <taxon>Pseudomonadati</taxon>
        <taxon>Pseudomonadota</taxon>
        <taxon>Alphaproteobacteria</taxon>
        <taxon>Rhodobacterales</taxon>
        <taxon>Roseobacteraceae</taxon>
        <taxon>Tranquillimonas</taxon>
    </lineage>
</organism>
<dbReference type="CDD" id="cd13885">
    <property type="entry name" value="CuRO_2_CumA_like"/>
    <property type="match status" value="1"/>
</dbReference>
<dbReference type="InterPro" id="IPR011707">
    <property type="entry name" value="Cu-oxidase-like_N"/>
</dbReference>
<dbReference type="GO" id="GO:0030288">
    <property type="term" value="C:outer membrane-bounded periplasmic space"/>
    <property type="evidence" value="ECO:0007669"/>
    <property type="project" value="TreeGrafter"/>
</dbReference>
<sequence>MSSSVLLTRRGLLRLGGAAFAAATMPMPGISQPASEPMRLRAAPSRVYLSGGPKNSSAVWAYNGGVPGPEIRVRQGERIRVRAENGLAEGTTMHWHGIRTPNAMDGVPHLTQAPIPVGGEFLYEFDAVDAGTFWYHPHQRSSEQVGRGLYGPLIIEEHDPIRVDRDLTWMLDDWRMTEAGEISDDFGNRHDAAHNGRVGNTVTINGTLPDPVEVRRGERVRLRLINAANARIFALDFGDLEPVIVALDGQPVTPHAPGEGIVVIGPAMRIDLVVDMAGRTGSHTTLRDIAYQGLEYDLVDIRYDGTPLRKTVPDWSLELPANPLREPDLAAATRHEVVFNGGMMGQMMMGDEAGSMMQQMRNGAMWFINGKAADGHVMDPLISMPIGTSHIFVMDNRTAWHHPIHLHGHSFRVIARNGVPTRYREWQDTVLVAPEERVEIAFVADNAGDWMFHCHILEHQAAGMMAVVRVGDSTARHSEYH</sequence>
<feature type="domain" description="Plastocyanin-like" evidence="5">
    <location>
        <begin position="357"/>
        <end position="472"/>
    </location>
</feature>
<keyword evidence="7" id="KW-0131">Cell cycle</keyword>
<evidence type="ECO:0000256" key="3">
    <source>
        <dbReference type="SAM" id="SignalP"/>
    </source>
</evidence>
<dbReference type="Pfam" id="PF07732">
    <property type="entry name" value="Cu-oxidase_3"/>
    <property type="match status" value="1"/>
</dbReference>
<name>A0A1H9X0W6_9RHOB</name>
<dbReference type="InterPro" id="IPR002355">
    <property type="entry name" value="Cu_oxidase_Cu_BS"/>
</dbReference>
<dbReference type="CDD" id="cd13861">
    <property type="entry name" value="CuRO_1_CumA_like"/>
    <property type="match status" value="1"/>
</dbReference>
<keyword evidence="7" id="KW-0132">Cell division</keyword>
<gene>
    <name evidence="7" type="ORF">SAMN04490244_11631</name>
</gene>
<dbReference type="OrthoDB" id="9757546at2"/>
<dbReference type="PROSITE" id="PS00080">
    <property type="entry name" value="MULTICOPPER_OXIDASE2"/>
    <property type="match status" value="1"/>
</dbReference>
<dbReference type="InterPro" id="IPR045087">
    <property type="entry name" value="Cu-oxidase_fam"/>
</dbReference>
<dbReference type="PROSITE" id="PS00079">
    <property type="entry name" value="MULTICOPPER_OXIDASE1"/>
    <property type="match status" value="1"/>
</dbReference>
<dbReference type="InterPro" id="IPR001117">
    <property type="entry name" value="Cu-oxidase_2nd"/>
</dbReference>
<dbReference type="InterPro" id="IPR011706">
    <property type="entry name" value="Cu-oxidase_C"/>
</dbReference>
<keyword evidence="7" id="KW-0167">Capsid protein</keyword>
<evidence type="ECO:0000259" key="4">
    <source>
        <dbReference type="Pfam" id="PF00394"/>
    </source>
</evidence>